<keyword evidence="5" id="KW-0282">Flagellum</keyword>
<organism evidence="5 6">
    <name type="scientific">Thermocrinis albus (strain DSM 14484 / JCM 11386 / HI 11/12)</name>
    <dbReference type="NCBI Taxonomy" id="638303"/>
    <lineage>
        <taxon>Bacteria</taxon>
        <taxon>Pseudomonadati</taxon>
        <taxon>Aquificota</taxon>
        <taxon>Aquificia</taxon>
        <taxon>Aquificales</taxon>
        <taxon>Aquificaceae</taxon>
        <taxon>Thermocrinis</taxon>
    </lineage>
</organism>
<evidence type="ECO:0000313" key="5">
    <source>
        <dbReference type="EMBL" id="ADC89876.1"/>
    </source>
</evidence>
<comment type="function">
    <text evidence="1 4">Assembles around the rod to form the L-ring and probably protects the motor/basal body from shearing forces during rotation.</text>
</comment>
<keyword evidence="4" id="KW-0574">Periplasm</keyword>
<dbReference type="OrthoDB" id="9786431at2"/>
<dbReference type="InterPro" id="IPR001782">
    <property type="entry name" value="Flag_FlgI"/>
</dbReference>
<reference evidence="6" key="1">
    <citation type="journal article" date="2010" name="Stand. Genomic Sci.">
        <title>Complete genome sequence of Thermocrinis albus type strain (HI 11/12T).</title>
        <authorList>
            <person name="Wirth R."/>
            <person name="Sikorski J."/>
            <person name="Brambilla E."/>
            <person name="Misra M."/>
            <person name="Lapidus A."/>
            <person name="Copeland A."/>
            <person name="Nolan M."/>
            <person name="Lucas S."/>
            <person name="Chen F."/>
            <person name="Tice H."/>
            <person name="Cheng J.F."/>
            <person name="Han C."/>
            <person name="Detter J.C."/>
            <person name="Tapia R."/>
            <person name="Bruce D."/>
            <person name="Goodwin L."/>
            <person name="Pitluck S."/>
            <person name="Pati A."/>
            <person name="Anderson I."/>
            <person name="Ivanova N."/>
            <person name="Mavromatis K."/>
            <person name="Mikhailova N."/>
            <person name="Chen A."/>
            <person name="Palaniappan K."/>
            <person name="Bilek Y."/>
            <person name="Hader T."/>
            <person name="Land M."/>
            <person name="Hauser L."/>
            <person name="Chang Y.J."/>
            <person name="Jeffries C.D."/>
            <person name="Tindall B.J."/>
            <person name="Rohde M."/>
            <person name="Goker M."/>
            <person name="Bristow J."/>
            <person name="Eisen J.A."/>
            <person name="Markowitz V."/>
            <person name="Hugenholtz P."/>
            <person name="Kyrpides N.C."/>
            <person name="Klenk H.P."/>
        </authorList>
    </citation>
    <scope>NUCLEOTIDE SEQUENCE [LARGE SCALE GENOMIC DNA]</scope>
    <source>
        <strain evidence="6">DSM 14484 / JCM 11386 / HI 11/12</strain>
    </source>
</reference>
<evidence type="ECO:0000256" key="1">
    <source>
        <dbReference type="ARBA" id="ARBA00002591"/>
    </source>
</evidence>
<dbReference type="GO" id="GO:0005198">
    <property type="term" value="F:structural molecule activity"/>
    <property type="evidence" value="ECO:0007669"/>
    <property type="project" value="InterPro"/>
</dbReference>
<dbReference type="AlphaFoldDB" id="D3SM96"/>
<dbReference type="HOGENOM" id="CLU_045235_1_0_0"/>
<dbReference type="GO" id="GO:0030288">
    <property type="term" value="C:outer membrane-bounded periplasmic space"/>
    <property type="evidence" value="ECO:0007669"/>
    <property type="project" value="InterPro"/>
</dbReference>
<comment type="subunit">
    <text evidence="4">The basal body constitutes a major portion of the flagellar organelle and consists of four rings (L,P,S, and M) mounted on a central rod.</text>
</comment>
<dbReference type="Proteomes" id="UP000002043">
    <property type="component" value="Chromosome"/>
</dbReference>
<keyword evidence="5" id="KW-0969">Cilium</keyword>
<keyword evidence="2" id="KW-0732">Signal</keyword>
<evidence type="ECO:0000256" key="2">
    <source>
        <dbReference type="ARBA" id="ARBA00022729"/>
    </source>
</evidence>
<dbReference type="Pfam" id="PF02119">
    <property type="entry name" value="FlgI"/>
    <property type="match status" value="1"/>
</dbReference>
<dbReference type="GO" id="GO:0071973">
    <property type="term" value="P:bacterial-type flagellum-dependent cell motility"/>
    <property type="evidence" value="ECO:0007669"/>
    <property type="project" value="InterPro"/>
</dbReference>
<keyword evidence="6" id="KW-1185">Reference proteome</keyword>
<dbReference type="PANTHER" id="PTHR30381">
    <property type="entry name" value="FLAGELLAR P-RING PERIPLASMIC PROTEIN FLGI"/>
    <property type="match status" value="1"/>
</dbReference>
<comment type="similarity">
    <text evidence="4">Belongs to the FlgI family.</text>
</comment>
<dbReference type="STRING" id="638303.Thal_1244"/>
<keyword evidence="3 4" id="KW-0975">Bacterial flagellum</keyword>
<comment type="subcellular location">
    <subcellularLocation>
        <location evidence="4">Periplasm</location>
    </subcellularLocation>
    <subcellularLocation>
        <location evidence="4">Bacterial flagellum basal body</location>
    </subcellularLocation>
</comment>
<gene>
    <name evidence="4" type="primary">flgI</name>
    <name evidence="5" type="ordered locus">Thal_1244</name>
</gene>
<proteinExistence type="inferred from homology"/>
<dbReference type="KEGG" id="tal:Thal_1244"/>
<evidence type="ECO:0000313" key="6">
    <source>
        <dbReference type="Proteomes" id="UP000002043"/>
    </source>
</evidence>
<keyword evidence="5" id="KW-0966">Cell projection</keyword>
<evidence type="ECO:0000256" key="3">
    <source>
        <dbReference type="ARBA" id="ARBA00023143"/>
    </source>
</evidence>
<name>D3SM96_THEAH</name>
<dbReference type="EMBL" id="CP001931">
    <property type="protein sequence ID" value="ADC89876.1"/>
    <property type="molecule type" value="Genomic_DNA"/>
</dbReference>
<evidence type="ECO:0000256" key="4">
    <source>
        <dbReference type="HAMAP-Rule" id="MF_00416"/>
    </source>
</evidence>
<dbReference type="PANTHER" id="PTHR30381:SF0">
    <property type="entry name" value="FLAGELLAR P-RING PROTEIN"/>
    <property type="match status" value="1"/>
</dbReference>
<dbReference type="GO" id="GO:0009428">
    <property type="term" value="C:bacterial-type flagellum basal body, distal rod, P ring"/>
    <property type="evidence" value="ECO:0007669"/>
    <property type="project" value="InterPro"/>
</dbReference>
<dbReference type="NCBIfam" id="NF003676">
    <property type="entry name" value="PRK05303.1"/>
    <property type="match status" value="1"/>
</dbReference>
<dbReference type="PRINTS" id="PR01010">
    <property type="entry name" value="FLGPRINGFLGI"/>
</dbReference>
<dbReference type="eggNOG" id="COG1706">
    <property type="taxonomic scope" value="Bacteria"/>
</dbReference>
<protein>
    <recommendedName>
        <fullName evidence="4">Flagellar P-ring protein</fullName>
    </recommendedName>
    <alternativeName>
        <fullName evidence="4">Basal body P-ring protein</fullName>
    </alternativeName>
</protein>
<dbReference type="HAMAP" id="MF_00416">
    <property type="entry name" value="FlgI"/>
    <property type="match status" value="1"/>
</dbReference>
<sequence>MAGEIVGKGFTLLILLVTVSFAAKIRDIATVEGNRSNYLVGYGLVVGLKGTGDGKSTLFTVRSIANMLQRMGVSVDPRRMTVKNVAAVMVTAKLPPYAKPGMRIDVEVSSIGDAKSLEGGTLLLTPLVGPDGQIYALAQGQVVVSGYEARGAAARQVQNVPTVGRIPNGAIVERGLSYPQDVREINLYLDNASFSLAKKIQDIINARFQAQVAQAVDASTVRLKIPEGMDMVSFLAQVEDLDIDVPAVAKVVIDSRSGTVLLGGDVTIAPVSVTVGTLTVTVKEAPEVVQPPPLSRGETVVVPRTELKVEEKERRIMELRGATVSQLVESLNRIGATPREIIAILQAMKAAGALRAKLEVL</sequence>
<dbReference type="RefSeq" id="WP_012992282.1">
    <property type="nucleotide sequence ID" value="NC_013894.1"/>
</dbReference>
<accession>D3SM96</accession>